<dbReference type="GO" id="GO:0001649">
    <property type="term" value="P:osteoblast differentiation"/>
    <property type="evidence" value="ECO:0007669"/>
    <property type="project" value="Ensembl"/>
</dbReference>
<protein>
    <submittedName>
        <fullName evidence="4">Transmembrane protein 119</fullName>
    </submittedName>
</protein>
<dbReference type="KEGG" id="acs:100557060"/>
<dbReference type="GO" id="GO:0010628">
    <property type="term" value="P:positive regulation of gene expression"/>
    <property type="evidence" value="ECO:0007669"/>
    <property type="project" value="Ensembl"/>
</dbReference>
<dbReference type="GO" id="GO:0010832">
    <property type="term" value="P:negative regulation of myotube differentiation"/>
    <property type="evidence" value="ECO:0007669"/>
    <property type="project" value="Ensembl"/>
</dbReference>
<organism evidence="4 5">
    <name type="scientific">Anolis carolinensis</name>
    <name type="common">Green anole</name>
    <name type="synonym">American chameleon</name>
    <dbReference type="NCBI Taxonomy" id="28377"/>
    <lineage>
        <taxon>Eukaryota</taxon>
        <taxon>Metazoa</taxon>
        <taxon>Chordata</taxon>
        <taxon>Craniata</taxon>
        <taxon>Vertebrata</taxon>
        <taxon>Euteleostomi</taxon>
        <taxon>Lepidosauria</taxon>
        <taxon>Squamata</taxon>
        <taxon>Bifurcata</taxon>
        <taxon>Unidentata</taxon>
        <taxon>Episquamata</taxon>
        <taxon>Toxicofera</taxon>
        <taxon>Iguania</taxon>
        <taxon>Dactyloidae</taxon>
        <taxon>Anolis</taxon>
    </lineage>
</organism>
<dbReference type="GO" id="GO:0045669">
    <property type="term" value="P:positive regulation of osteoblast differentiation"/>
    <property type="evidence" value="ECO:0000318"/>
    <property type="project" value="GO_Central"/>
</dbReference>
<dbReference type="GO" id="GO:0033690">
    <property type="term" value="P:positive regulation of osteoblast proliferation"/>
    <property type="evidence" value="ECO:0000318"/>
    <property type="project" value="GO_Central"/>
</dbReference>
<dbReference type="PANTHER" id="PTHR28645:SF1">
    <property type="entry name" value="TRANSMEMBRANE PROTEIN 119"/>
    <property type="match status" value="1"/>
</dbReference>
<dbReference type="Proteomes" id="UP000001646">
    <property type="component" value="Unplaced"/>
</dbReference>
<dbReference type="GO" id="GO:0030509">
    <property type="term" value="P:BMP signaling pathway"/>
    <property type="evidence" value="ECO:0007669"/>
    <property type="project" value="Ensembl"/>
</dbReference>
<evidence type="ECO:0000256" key="2">
    <source>
        <dbReference type="SAM" id="Phobius"/>
    </source>
</evidence>
<dbReference type="GO" id="GO:0030501">
    <property type="term" value="P:positive regulation of bone mineralization"/>
    <property type="evidence" value="ECO:0000318"/>
    <property type="project" value="GO_Central"/>
</dbReference>
<dbReference type="eggNOG" id="ENOG502S283">
    <property type="taxonomic scope" value="Eukaryota"/>
</dbReference>
<proteinExistence type="predicted"/>
<feature type="signal peptide" evidence="3">
    <location>
        <begin position="1"/>
        <end position="20"/>
    </location>
</feature>
<dbReference type="GO" id="GO:0045779">
    <property type="term" value="P:negative regulation of bone resorption"/>
    <property type="evidence" value="ECO:0007669"/>
    <property type="project" value="Ensembl"/>
</dbReference>
<evidence type="ECO:0000256" key="1">
    <source>
        <dbReference type="SAM" id="MobiDB-lite"/>
    </source>
</evidence>
<name>H9G4Q5_ANOCA</name>
<dbReference type="HOGENOM" id="CLU_086693_0_0_1"/>
<reference evidence="4" key="1">
    <citation type="submission" date="2009-12" db="EMBL/GenBank/DDBJ databases">
        <title>The Genome Sequence of Anolis carolinensis (Green Anole Lizard).</title>
        <authorList>
            <consortium name="The Genome Sequencing Platform"/>
            <person name="Di Palma F."/>
            <person name="Alfoldi J."/>
            <person name="Heiman D."/>
            <person name="Young S."/>
            <person name="Grabherr M."/>
            <person name="Johnson J."/>
            <person name="Lander E.S."/>
            <person name="Lindblad-Toh K."/>
        </authorList>
    </citation>
    <scope>NUCLEOTIDE SEQUENCE [LARGE SCALE GENOMIC DNA]</scope>
    <source>
        <strain evidence="4">JBL SC #1</strain>
    </source>
</reference>
<dbReference type="OrthoDB" id="8943443at2759"/>
<feature type="chain" id="PRO_5032554424" evidence="3">
    <location>
        <begin position="21"/>
        <end position="258"/>
    </location>
</feature>
<dbReference type="Ensembl" id="ENSACAT00000001085.3">
    <property type="protein sequence ID" value="ENSACAP00000001056.3"/>
    <property type="gene ID" value="ENSACAG00000001169.3"/>
</dbReference>
<dbReference type="GeneID" id="100557060"/>
<sequence>MAASIDVCLWLLLVLPLCTTVSIHKEEMEENVGSGEGEGSSIFPPASVTPGLDPTPGDLANGTSPSFNLLDGIVDFFQTYMLLIIVVGSLVFLFLCVVCAAVVVRQKHKASAYYPASFPKKKYVDQSDKAGGPKAFSEVPEKPADTRQEEPVDSTKQLQADILAAAQNLKSPNKESAKGEEKPEKEEQEGPPEEVSKKPTEMPSHADAQGEEVPSPVEEPQVEERSPPSPEEPETKTTENGSGEGCPPPSPETCVSGE</sequence>
<keyword evidence="2" id="KW-0812">Transmembrane</keyword>
<evidence type="ECO:0000313" key="4">
    <source>
        <dbReference type="Ensembl" id="ENSACAP00000001056.3"/>
    </source>
</evidence>
<dbReference type="GeneTree" id="ENSGT00390000017134"/>
<dbReference type="GO" id="GO:0001958">
    <property type="term" value="P:endochondral ossification"/>
    <property type="evidence" value="ECO:0007669"/>
    <property type="project" value="Ensembl"/>
</dbReference>
<gene>
    <name evidence="4" type="primary">TMEM119</name>
</gene>
<dbReference type="GO" id="GO:0005886">
    <property type="term" value="C:plasma membrane"/>
    <property type="evidence" value="ECO:0000318"/>
    <property type="project" value="GO_Central"/>
</dbReference>
<dbReference type="AlphaFoldDB" id="H9G4Q5"/>
<dbReference type="GO" id="GO:0048515">
    <property type="term" value="P:spermatid differentiation"/>
    <property type="evidence" value="ECO:0007669"/>
    <property type="project" value="Ensembl"/>
</dbReference>
<dbReference type="InterPro" id="IPR031453">
    <property type="entry name" value="TMEM119"/>
</dbReference>
<dbReference type="GO" id="GO:0005783">
    <property type="term" value="C:endoplasmic reticulum"/>
    <property type="evidence" value="ECO:0007669"/>
    <property type="project" value="Ensembl"/>
</dbReference>
<dbReference type="CTD" id="338773"/>
<dbReference type="Bgee" id="ENSACAG00000001169">
    <property type="expression patterns" value="Expressed in hemipenis and 9 other cell types or tissues"/>
</dbReference>
<accession>H9G4Q5</accession>
<keyword evidence="5" id="KW-1185">Reference proteome</keyword>
<dbReference type="Pfam" id="PF15724">
    <property type="entry name" value="TMEM119"/>
    <property type="match status" value="1"/>
</dbReference>
<keyword evidence="2" id="KW-1133">Transmembrane helix</keyword>
<keyword evidence="2" id="KW-0472">Membrane</keyword>
<feature type="region of interest" description="Disordered" evidence="1">
    <location>
        <begin position="124"/>
        <end position="258"/>
    </location>
</feature>
<reference evidence="4" key="2">
    <citation type="submission" date="2025-08" db="UniProtKB">
        <authorList>
            <consortium name="Ensembl"/>
        </authorList>
    </citation>
    <scope>IDENTIFICATION</scope>
</reference>
<evidence type="ECO:0000313" key="5">
    <source>
        <dbReference type="Proteomes" id="UP000001646"/>
    </source>
</evidence>
<feature type="compositionally biased region" description="Basic and acidic residues" evidence="1">
    <location>
        <begin position="139"/>
        <end position="150"/>
    </location>
</feature>
<feature type="transmembrane region" description="Helical" evidence="2">
    <location>
        <begin position="80"/>
        <end position="104"/>
    </location>
</feature>
<dbReference type="STRING" id="28377.ENSACAP00000001056"/>
<dbReference type="InParanoid" id="H9G4Q5"/>
<feature type="compositionally biased region" description="Basic and acidic residues" evidence="1">
    <location>
        <begin position="172"/>
        <end position="185"/>
    </location>
</feature>
<reference evidence="4" key="3">
    <citation type="submission" date="2025-09" db="UniProtKB">
        <authorList>
            <consortium name="Ensembl"/>
        </authorList>
    </citation>
    <scope>IDENTIFICATION</scope>
</reference>
<dbReference type="PANTHER" id="PTHR28645">
    <property type="entry name" value="TRANSMEMBRANE PROTEIN 119"/>
    <property type="match status" value="1"/>
</dbReference>
<dbReference type="GO" id="GO:1903012">
    <property type="term" value="P:positive regulation of bone development"/>
    <property type="evidence" value="ECO:0007669"/>
    <property type="project" value="Ensembl"/>
</dbReference>
<keyword evidence="3" id="KW-0732">Signal</keyword>
<dbReference type="RefSeq" id="XP_016854089.1">
    <property type="nucleotide sequence ID" value="XM_016998600.2"/>
</dbReference>
<evidence type="ECO:0000256" key="3">
    <source>
        <dbReference type="SAM" id="SignalP"/>
    </source>
</evidence>